<evidence type="ECO:0000256" key="3">
    <source>
        <dbReference type="ARBA" id="ARBA00023125"/>
    </source>
</evidence>
<comment type="similarity">
    <text evidence="1">Belongs to the LysR transcriptional regulatory family.</text>
</comment>
<accession>A0A1X7GIY4</accession>
<evidence type="ECO:0000313" key="9">
    <source>
        <dbReference type="EMBL" id="SMF70442.1"/>
    </source>
</evidence>
<dbReference type="FunFam" id="1.10.10.10:FF:000001">
    <property type="entry name" value="LysR family transcriptional regulator"/>
    <property type="match status" value="1"/>
</dbReference>
<dbReference type="InterPro" id="IPR058163">
    <property type="entry name" value="LysR-type_TF_proteobact-type"/>
</dbReference>
<dbReference type="PANTHER" id="PTHR30537">
    <property type="entry name" value="HTH-TYPE TRANSCRIPTIONAL REGULATOR"/>
    <property type="match status" value="1"/>
</dbReference>
<dbReference type="Proteomes" id="UP000192903">
    <property type="component" value="Unassembled WGS sequence"/>
</dbReference>
<comment type="function">
    <text evidence="5">Transcriptional regulator of the ttuABCDE tartrate utilization operon.</text>
</comment>
<dbReference type="SUPFAM" id="SSF46785">
    <property type="entry name" value="Winged helix' DNA-binding domain"/>
    <property type="match status" value="1"/>
</dbReference>
<evidence type="ECO:0000256" key="1">
    <source>
        <dbReference type="ARBA" id="ARBA00009437"/>
    </source>
</evidence>
<keyword evidence="10" id="KW-1185">Reference proteome</keyword>
<reference evidence="10" key="1">
    <citation type="submission" date="2017-04" db="EMBL/GenBank/DDBJ databases">
        <authorList>
            <person name="Varghese N."/>
            <person name="Submissions S."/>
        </authorList>
    </citation>
    <scope>NUCLEOTIDE SEQUENCE [LARGE SCALE GENOMIC DNA]</scope>
    <source>
        <strain evidence="10">B4P</strain>
    </source>
</reference>
<gene>
    <name evidence="9" type="ORF">SAMN02982989_3952</name>
</gene>
<dbReference type="CDD" id="cd08472">
    <property type="entry name" value="PBP2_CrgA_like_3"/>
    <property type="match status" value="1"/>
</dbReference>
<dbReference type="GO" id="GO:0006351">
    <property type="term" value="P:DNA-templated transcription"/>
    <property type="evidence" value="ECO:0007669"/>
    <property type="project" value="TreeGrafter"/>
</dbReference>
<keyword evidence="2" id="KW-0805">Transcription regulation</keyword>
<dbReference type="InterPro" id="IPR036388">
    <property type="entry name" value="WH-like_DNA-bd_sf"/>
</dbReference>
<keyword evidence="3 9" id="KW-0238">DNA-binding</keyword>
<protein>
    <recommendedName>
        <fullName evidence="6">HTH-type transcriptional regulator TtuA</fullName>
    </recommendedName>
    <alternativeName>
        <fullName evidence="7">Tartrate utilization transcriptional regulator</fullName>
    </alternativeName>
</protein>
<dbReference type="GO" id="GO:0043565">
    <property type="term" value="F:sequence-specific DNA binding"/>
    <property type="evidence" value="ECO:0007669"/>
    <property type="project" value="TreeGrafter"/>
</dbReference>
<dbReference type="PROSITE" id="PS50931">
    <property type="entry name" value="HTH_LYSR"/>
    <property type="match status" value="1"/>
</dbReference>
<evidence type="ECO:0000256" key="5">
    <source>
        <dbReference type="ARBA" id="ARBA00054626"/>
    </source>
</evidence>
<dbReference type="Gene3D" id="3.40.190.10">
    <property type="entry name" value="Periplasmic binding protein-like II"/>
    <property type="match status" value="2"/>
</dbReference>
<proteinExistence type="inferred from homology"/>
<dbReference type="InterPro" id="IPR036390">
    <property type="entry name" value="WH_DNA-bd_sf"/>
</dbReference>
<dbReference type="OrthoDB" id="9786526at2"/>
<dbReference type="Pfam" id="PF03466">
    <property type="entry name" value="LysR_substrate"/>
    <property type="match status" value="1"/>
</dbReference>
<evidence type="ECO:0000256" key="6">
    <source>
        <dbReference type="ARBA" id="ARBA00067332"/>
    </source>
</evidence>
<evidence type="ECO:0000256" key="4">
    <source>
        <dbReference type="ARBA" id="ARBA00023163"/>
    </source>
</evidence>
<evidence type="ECO:0000313" key="10">
    <source>
        <dbReference type="Proteomes" id="UP000192903"/>
    </source>
</evidence>
<dbReference type="PANTHER" id="PTHR30537:SF17">
    <property type="entry name" value="LYSR-FAMILY REGULATORY PROTEIN"/>
    <property type="match status" value="1"/>
</dbReference>
<dbReference type="GO" id="GO:0003700">
    <property type="term" value="F:DNA-binding transcription factor activity"/>
    <property type="evidence" value="ECO:0007669"/>
    <property type="project" value="InterPro"/>
</dbReference>
<organism evidence="9 10">
    <name type="scientific">Xaviernesmea oryzae</name>
    <dbReference type="NCBI Taxonomy" id="464029"/>
    <lineage>
        <taxon>Bacteria</taxon>
        <taxon>Pseudomonadati</taxon>
        <taxon>Pseudomonadota</taxon>
        <taxon>Alphaproteobacteria</taxon>
        <taxon>Hyphomicrobiales</taxon>
        <taxon>Rhizobiaceae</taxon>
        <taxon>Rhizobium/Agrobacterium group</taxon>
        <taxon>Xaviernesmea</taxon>
    </lineage>
</organism>
<dbReference type="Pfam" id="PF00126">
    <property type="entry name" value="HTH_1"/>
    <property type="match status" value="1"/>
</dbReference>
<keyword evidence="4" id="KW-0804">Transcription</keyword>
<dbReference type="Gene3D" id="1.10.10.10">
    <property type="entry name" value="Winged helix-like DNA-binding domain superfamily/Winged helix DNA-binding domain"/>
    <property type="match status" value="1"/>
</dbReference>
<dbReference type="InterPro" id="IPR000847">
    <property type="entry name" value="LysR_HTH_N"/>
</dbReference>
<dbReference type="SUPFAM" id="SSF53850">
    <property type="entry name" value="Periplasmic binding protein-like II"/>
    <property type="match status" value="1"/>
</dbReference>
<dbReference type="AlphaFoldDB" id="A0A1X7GIY4"/>
<dbReference type="RefSeq" id="WP_085424578.1">
    <property type="nucleotide sequence ID" value="NZ_FXAF01000011.1"/>
</dbReference>
<feature type="domain" description="HTH lysR-type" evidence="8">
    <location>
        <begin position="1"/>
        <end position="59"/>
    </location>
</feature>
<evidence type="ECO:0000256" key="2">
    <source>
        <dbReference type="ARBA" id="ARBA00023015"/>
    </source>
</evidence>
<dbReference type="InterPro" id="IPR005119">
    <property type="entry name" value="LysR_subst-bd"/>
</dbReference>
<dbReference type="EMBL" id="FXAF01000011">
    <property type="protein sequence ID" value="SMF70442.1"/>
    <property type="molecule type" value="Genomic_DNA"/>
</dbReference>
<evidence type="ECO:0000256" key="7">
    <source>
        <dbReference type="ARBA" id="ARBA00083243"/>
    </source>
</evidence>
<dbReference type="STRING" id="464029.SAMN02982989_3952"/>
<name>A0A1X7GIY4_9HYPH</name>
<sequence length="311" mass="34940">MDQLSAMRVFVRVVETGNFTRAAATLNMPKTTVTNLVQSLEGHLRTTLLNRTTRRVMVTTDGALYYERATQILSELDELDGSMSNSQTQPSGRLRVEMAGAFADLLVVPSLCDFHQRYPQIRLDIGVGDRLVDYIAENVDCALRAGTPTDQSLIARKVGELGMQAYAAPLYVRNVGIPEHPKDLEGDHFSVGYLNAQSGRVRTLEFRRGDEELEITPRYIVSVNDARSYVNAAVSGMGIVQSPRFMVREAVEKGDLVEVLPDWHCESLPLYIVYPQTRHLSNKVRVFVDWLAKLVQNLKVEDNREQIRKAS</sequence>
<evidence type="ECO:0000259" key="8">
    <source>
        <dbReference type="PROSITE" id="PS50931"/>
    </source>
</evidence>